<name>A0A3S0K762_9PROT</name>
<sequence length="108" mass="11707">MTITESFVDDWLVSLSDGDLGQRRRAAEQRLARSQQVLARLNMDQRKIETRRKIVLGAAVLTAARGDSEFRDRLHAVLNEAVTAPRDRALLGLAPLLAGAGDNGGANA</sequence>
<evidence type="ECO:0000313" key="2">
    <source>
        <dbReference type="Proteomes" id="UP000277007"/>
    </source>
</evidence>
<dbReference type="AlphaFoldDB" id="A0A3S0K762"/>
<proteinExistence type="predicted"/>
<accession>A0A3S0K762</accession>
<evidence type="ECO:0000313" key="1">
    <source>
        <dbReference type="EMBL" id="RTR23051.1"/>
    </source>
</evidence>
<organism evidence="1 2">
    <name type="scientific">Azospirillum griseum</name>
    <dbReference type="NCBI Taxonomy" id="2496639"/>
    <lineage>
        <taxon>Bacteria</taxon>
        <taxon>Pseudomonadati</taxon>
        <taxon>Pseudomonadota</taxon>
        <taxon>Alphaproteobacteria</taxon>
        <taxon>Rhodospirillales</taxon>
        <taxon>Azospirillaceae</taxon>
        <taxon>Azospirillum</taxon>
    </lineage>
</organism>
<evidence type="ECO:0008006" key="3">
    <source>
        <dbReference type="Google" id="ProtNLM"/>
    </source>
</evidence>
<protein>
    <recommendedName>
        <fullName evidence="3">Mobilization protein</fullName>
    </recommendedName>
</protein>
<dbReference type="RefSeq" id="WP_126612951.1">
    <property type="nucleotide sequence ID" value="NZ_JBHUCY010000004.1"/>
</dbReference>
<reference evidence="1 2" key="1">
    <citation type="submission" date="2018-12" db="EMBL/GenBank/DDBJ databases">
        <authorList>
            <person name="Yang Y."/>
        </authorList>
    </citation>
    <scope>NUCLEOTIDE SEQUENCE [LARGE SCALE GENOMIC DNA]</scope>
    <source>
        <strain evidence="1 2">L-25-5w-1</strain>
    </source>
</reference>
<dbReference type="EMBL" id="RXMA01000003">
    <property type="protein sequence ID" value="RTR23051.1"/>
    <property type="molecule type" value="Genomic_DNA"/>
</dbReference>
<comment type="caution">
    <text evidence="1">The sequence shown here is derived from an EMBL/GenBank/DDBJ whole genome shotgun (WGS) entry which is preliminary data.</text>
</comment>
<gene>
    <name evidence="1" type="ORF">EJ903_05660</name>
</gene>
<dbReference type="OrthoDB" id="8454254at2"/>
<dbReference type="Proteomes" id="UP000277007">
    <property type="component" value="Unassembled WGS sequence"/>
</dbReference>
<keyword evidence="2" id="KW-1185">Reference proteome</keyword>